<comment type="caution">
    <text evidence="1">The sequence shown here is derived from an EMBL/GenBank/DDBJ whole genome shotgun (WGS) entry which is preliminary data.</text>
</comment>
<proteinExistence type="predicted"/>
<name>A0A845GPH6_9BURK</name>
<dbReference type="AlphaFoldDB" id="A0A845GPH6"/>
<dbReference type="Proteomes" id="UP000447355">
    <property type="component" value="Unassembled WGS sequence"/>
</dbReference>
<organism evidence="1 2">
    <name type="scientific">Duganella vulcania</name>
    <dbReference type="NCBI Taxonomy" id="2692166"/>
    <lineage>
        <taxon>Bacteria</taxon>
        <taxon>Pseudomonadati</taxon>
        <taxon>Pseudomonadota</taxon>
        <taxon>Betaproteobacteria</taxon>
        <taxon>Burkholderiales</taxon>
        <taxon>Oxalobacteraceae</taxon>
        <taxon>Telluria group</taxon>
        <taxon>Duganella</taxon>
    </lineage>
</organism>
<sequence length="88" mass="9805">MSNGMRISLVLAREDNPRLYDELVQFPKGPRRVNRLRMLAYDGLLAQGAPVVRSAPHTFEESHHASVSGVSEDRAKASLELFSEPLSE</sequence>
<gene>
    <name evidence="1" type="ORF">GTP90_18740</name>
</gene>
<evidence type="ECO:0000313" key="1">
    <source>
        <dbReference type="EMBL" id="MYM95901.1"/>
    </source>
</evidence>
<dbReference type="EMBL" id="WWCX01000035">
    <property type="protein sequence ID" value="MYM95901.1"/>
    <property type="molecule type" value="Genomic_DNA"/>
</dbReference>
<accession>A0A845GPH6</accession>
<reference evidence="1" key="1">
    <citation type="submission" date="2019-12" db="EMBL/GenBank/DDBJ databases">
        <title>Novel species isolated from a subtropical stream in China.</title>
        <authorList>
            <person name="Lu H."/>
        </authorList>
    </citation>
    <scope>NUCLEOTIDE SEQUENCE [LARGE SCALE GENOMIC DNA]</scope>
    <source>
        <strain evidence="1">FT81W</strain>
    </source>
</reference>
<protein>
    <submittedName>
        <fullName evidence="1">Uncharacterized protein</fullName>
    </submittedName>
</protein>
<dbReference type="RefSeq" id="WP_175048148.1">
    <property type="nucleotide sequence ID" value="NZ_WWCX01000035.1"/>
</dbReference>
<evidence type="ECO:0000313" key="2">
    <source>
        <dbReference type="Proteomes" id="UP000447355"/>
    </source>
</evidence>